<dbReference type="SUPFAM" id="SSF57701">
    <property type="entry name" value="Zn2/Cys6 DNA-binding domain"/>
    <property type="match status" value="1"/>
</dbReference>
<accession>A0A8K0RC87</accession>
<name>A0A8K0RC87_9PLEO</name>
<keyword evidence="1" id="KW-0539">Nucleus</keyword>
<proteinExistence type="predicted"/>
<feature type="compositionally biased region" description="Polar residues" evidence="2">
    <location>
        <begin position="142"/>
        <end position="156"/>
    </location>
</feature>
<evidence type="ECO:0000259" key="3">
    <source>
        <dbReference type="PROSITE" id="PS50048"/>
    </source>
</evidence>
<comment type="caution">
    <text evidence="4">The sequence shown here is derived from an EMBL/GenBank/DDBJ whole genome shotgun (WGS) entry which is preliminary data.</text>
</comment>
<dbReference type="PROSITE" id="PS50048">
    <property type="entry name" value="ZN2_CY6_FUNGAL_2"/>
    <property type="match status" value="1"/>
</dbReference>
<feature type="compositionally biased region" description="Basic and acidic residues" evidence="2">
    <location>
        <begin position="49"/>
        <end position="61"/>
    </location>
</feature>
<feature type="region of interest" description="Disordered" evidence="2">
    <location>
        <begin position="504"/>
        <end position="530"/>
    </location>
</feature>
<feature type="compositionally biased region" description="Basic residues" evidence="2">
    <location>
        <begin position="96"/>
        <end position="109"/>
    </location>
</feature>
<feature type="domain" description="Zn(2)-C6 fungal-type" evidence="3">
    <location>
        <begin position="461"/>
        <end position="495"/>
    </location>
</feature>
<dbReference type="InterPro" id="IPR036864">
    <property type="entry name" value="Zn2-C6_fun-type_DNA-bd_sf"/>
</dbReference>
<dbReference type="Proteomes" id="UP000813461">
    <property type="component" value="Unassembled WGS sequence"/>
</dbReference>
<dbReference type="InterPro" id="IPR001138">
    <property type="entry name" value="Zn2Cys6_DnaBD"/>
</dbReference>
<gene>
    <name evidence="4" type="ORF">FB567DRAFT_590124</name>
</gene>
<organism evidence="4 5">
    <name type="scientific">Paraphoma chrysanthemicola</name>
    <dbReference type="NCBI Taxonomy" id="798071"/>
    <lineage>
        <taxon>Eukaryota</taxon>
        <taxon>Fungi</taxon>
        <taxon>Dikarya</taxon>
        <taxon>Ascomycota</taxon>
        <taxon>Pezizomycotina</taxon>
        <taxon>Dothideomycetes</taxon>
        <taxon>Pleosporomycetidae</taxon>
        <taxon>Pleosporales</taxon>
        <taxon>Pleosporineae</taxon>
        <taxon>Phaeosphaeriaceae</taxon>
        <taxon>Paraphoma</taxon>
    </lineage>
</organism>
<dbReference type="SMART" id="SM00066">
    <property type="entry name" value="GAL4"/>
    <property type="match status" value="1"/>
</dbReference>
<dbReference type="CDD" id="cd00067">
    <property type="entry name" value="GAL4"/>
    <property type="match status" value="1"/>
</dbReference>
<evidence type="ECO:0000313" key="5">
    <source>
        <dbReference type="Proteomes" id="UP000813461"/>
    </source>
</evidence>
<feature type="region of interest" description="Disordered" evidence="2">
    <location>
        <begin position="1"/>
        <end position="61"/>
    </location>
</feature>
<dbReference type="EMBL" id="JAGMVJ010000005">
    <property type="protein sequence ID" value="KAH7090744.1"/>
    <property type="molecule type" value="Genomic_DNA"/>
</dbReference>
<dbReference type="OrthoDB" id="5303703at2759"/>
<dbReference type="GO" id="GO:0000981">
    <property type="term" value="F:DNA-binding transcription factor activity, RNA polymerase II-specific"/>
    <property type="evidence" value="ECO:0007669"/>
    <property type="project" value="InterPro"/>
</dbReference>
<evidence type="ECO:0000256" key="2">
    <source>
        <dbReference type="SAM" id="MobiDB-lite"/>
    </source>
</evidence>
<evidence type="ECO:0000313" key="4">
    <source>
        <dbReference type="EMBL" id="KAH7090744.1"/>
    </source>
</evidence>
<evidence type="ECO:0000256" key="1">
    <source>
        <dbReference type="ARBA" id="ARBA00023242"/>
    </source>
</evidence>
<sequence length="798" mass="89093">MTDDSMPPRPECEFDFDLPHGIDAEETEPFAQDHNATPDEEPLDSNMGHTDDHLDELFEDGRDNAQKLMNYDTLAQGFSDDEEVDKAFDRSWTAHQARKSSPKHKKKSPRRSEDGDGDDEGSPRAKRPRKSLFGGPVEHIDTQQSANYPSSQSSVPHTPITPGHGIGHGMSSLNLDAPDDRPINLGFGLDTSDRDSLSPVPSRAPSEESFIIPPDDQPAYDLRKNINRAKTSTYLDTDKTGNYDPTREARIKALKLQRAKAAKAAKKKDKSKPKAPKHRVLKLIVKLRFTAFGNVRNNTNDEQNWPDGWSDNGSDYERDTKEIREFRRRNTPGVSAQAPIEDPLGQSDDLTGHPAVRGCYSCRQEDKECSMVDGGTYPCNECDDDEIECEPILAPVVKGRCKQCEADGEERCSYEDDPEQAICDHCVRSEQVCEALPPNGYKTPRASIDDIMYGPNRKHVQCTFCRLEKKRCSLKKKTDKPPCKFCKKNGIGCTFYDLPTMKTGKQKTSKQKAPLGPTEGPAPEVSKPSSEFFSTEDLEDMYNEDEEPVVREPTPEIDMEDNDGNRGVLTKIKTSFAHPIKFSGLVSVTPDCNFCEMPAYSFTGLFETEVHVIRWFNGLGYTEVGGGHREVIDETTMCQTCSMGRAQIVSCDQHDIRRVYADDTTPHFDDLIAELLCAEPGSHFLHSQLQRWCSMCFSPATFICCTPQPSLISDGEEEVELEGCGLRLCVTCEVMLRELFNGDSSEMAAMMDLEPKAKAGEEDVVGRQVRADVGFLSREGLLMKFLDHDLTEGNGMEA</sequence>
<feature type="region of interest" description="Disordered" evidence="2">
    <location>
        <begin position="89"/>
        <end position="219"/>
    </location>
</feature>
<dbReference type="AlphaFoldDB" id="A0A8K0RC87"/>
<dbReference type="GO" id="GO:0008270">
    <property type="term" value="F:zinc ion binding"/>
    <property type="evidence" value="ECO:0007669"/>
    <property type="project" value="InterPro"/>
</dbReference>
<keyword evidence="5" id="KW-1185">Reference proteome</keyword>
<protein>
    <recommendedName>
        <fullName evidence="3">Zn(2)-C6 fungal-type domain-containing protein</fullName>
    </recommendedName>
</protein>
<reference evidence="4" key="1">
    <citation type="journal article" date="2021" name="Nat. Commun.">
        <title>Genetic determinants of endophytism in the Arabidopsis root mycobiome.</title>
        <authorList>
            <person name="Mesny F."/>
            <person name="Miyauchi S."/>
            <person name="Thiergart T."/>
            <person name="Pickel B."/>
            <person name="Atanasova L."/>
            <person name="Karlsson M."/>
            <person name="Huettel B."/>
            <person name="Barry K.W."/>
            <person name="Haridas S."/>
            <person name="Chen C."/>
            <person name="Bauer D."/>
            <person name="Andreopoulos W."/>
            <person name="Pangilinan J."/>
            <person name="LaButti K."/>
            <person name="Riley R."/>
            <person name="Lipzen A."/>
            <person name="Clum A."/>
            <person name="Drula E."/>
            <person name="Henrissat B."/>
            <person name="Kohler A."/>
            <person name="Grigoriev I.V."/>
            <person name="Martin F.M."/>
            <person name="Hacquard S."/>
        </authorList>
    </citation>
    <scope>NUCLEOTIDE SEQUENCE</scope>
    <source>
        <strain evidence="4">MPI-SDFR-AT-0120</strain>
    </source>
</reference>
<feature type="region of interest" description="Disordered" evidence="2">
    <location>
        <begin position="330"/>
        <end position="349"/>
    </location>
</feature>